<feature type="region of interest" description="Disordered" evidence="6">
    <location>
        <begin position="501"/>
        <end position="523"/>
    </location>
</feature>
<dbReference type="InterPro" id="IPR007816">
    <property type="entry name" value="ResB-like_domain"/>
</dbReference>
<evidence type="ECO:0000256" key="5">
    <source>
        <dbReference type="ARBA" id="ARBA00023136"/>
    </source>
</evidence>
<feature type="transmembrane region" description="Helical" evidence="7">
    <location>
        <begin position="51"/>
        <end position="79"/>
    </location>
</feature>
<sequence>MRTLVRYLSSIRLGIVLIVLVTLACVYGSLLAASPNAGVDHAMAKVFHTPWFLFLLGLLALNLILCSWEKSVIALTLYWRRHFLRSPSLFEKLPYAAEITGTPPTADITETLQRKFTVVRQDGNAWYAQKGLLSRCGATIIHIGLLWVMAAGLFRIYADDFGWGVYDATIILPEGKTTDVYYSRIDRLKKPVEGNLRARPLPFNIRALDFRAEYYPNSSVAKSFSSLVEVSDGRNSEIAEISMAHPLVYGGFKITQNSFSENPQVVRGKFSITDRETGQTYVLDVSPNDPVRIPMAGEDNTFFQASAIEGEIAYKIFDLRGNHVLQEGRVEQNPASMTLEDIERTLSHSRYALVIPALFPNFRIGSDGLPTTENEHFENPAILAMFYKNGKPNGSLWLFLHEAAQSVMGQPHPEIEAYFRAYRKRGGTASSSTLFDYEVLVELRQRFPPKLLGKFWIQPGTVFEIPDVDPKILSAPNVSSMPRAAHSSSLVTTTSLAQADPLKSASAETTGSESTFRSLSDGTTTPSKIFSHLNDETTRSISGQAVEASATTSQPMRFEVSYQGTTSGHVTYLGMIKDPAIPWIYVGCLIILVGTMVAFFITYREVWIWRDESSGKTYVGMAIRRRGLPYRPGEFADLVQRLSATLQPSLESSDVPSSETRNKCL</sequence>
<keyword evidence="3" id="KW-0201">Cytochrome c-type biogenesis</keyword>
<keyword evidence="4 7" id="KW-1133">Transmembrane helix</keyword>
<feature type="transmembrane region" description="Helical" evidence="7">
    <location>
        <begin position="583"/>
        <end position="603"/>
    </location>
</feature>
<dbReference type="Pfam" id="PF05140">
    <property type="entry name" value="ResB"/>
    <property type="match status" value="1"/>
</dbReference>
<evidence type="ECO:0000256" key="4">
    <source>
        <dbReference type="ARBA" id="ARBA00022989"/>
    </source>
</evidence>
<dbReference type="AlphaFoldDB" id="A0A2Z4Y4X8"/>
<dbReference type="Proteomes" id="UP000262583">
    <property type="component" value="Chromosome"/>
</dbReference>
<feature type="compositionally biased region" description="Low complexity" evidence="6">
    <location>
        <begin position="504"/>
        <end position="515"/>
    </location>
</feature>
<feature type="transmembrane region" description="Helical" evidence="7">
    <location>
        <begin position="139"/>
        <end position="158"/>
    </location>
</feature>
<name>A0A2Z4Y4X8_SUMC1</name>
<evidence type="ECO:0000256" key="6">
    <source>
        <dbReference type="SAM" id="MobiDB-lite"/>
    </source>
</evidence>
<gene>
    <name evidence="9" type="ORF">BRCON_0796</name>
</gene>
<evidence type="ECO:0000256" key="7">
    <source>
        <dbReference type="SAM" id="Phobius"/>
    </source>
</evidence>
<keyword evidence="5 7" id="KW-0472">Membrane</keyword>
<evidence type="ECO:0000313" key="10">
    <source>
        <dbReference type="Proteomes" id="UP000262583"/>
    </source>
</evidence>
<evidence type="ECO:0000256" key="1">
    <source>
        <dbReference type="ARBA" id="ARBA00004141"/>
    </source>
</evidence>
<comment type="subcellular location">
    <subcellularLocation>
        <location evidence="1">Membrane</location>
        <topology evidence="1">Multi-pass membrane protein</topology>
    </subcellularLocation>
</comment>
<evidence type="ECO:0000313" key="9">
    <source>
        <dbReference type="EMBL" id="AXA35573.1"/>
    </source>
</evidence>
<accession>A0A2Z4Y4X8</accession>
<dbReference type="EMBL" id="CP030759">
    <property type="protein sequence ID" value="AXA35573.1"/>
    <property type="molecule type" value="Genomic_DNA"/>
</dbReference>
<keyword evidence="2 7" id="KW-0812">Transmembrane</keyword>
<feature type="domain" description="ResB-like" evidence="8">
    <location>
        <begin position="12"/>
        <end position="626"/>
    </location>
</feature>
<dbReference type="GO" id="GO:0017004">
    <property type="term" value="P:cytochrome complex assembly"/>
    <property type="evidence" value="ECO:0007669"/>
    <property type="project" value="UniProtKB-KW"/>
</dbReference>
<dbReference type="KEGG" id="schv:BRCON_0796"/>
<organism evidence="9 10">
    <name type="scientific">Sumerlaea chitinivorans</name>
    <dbReference type="NCBI Taxonomy" id="2250252"/>
    <lineage>
        <taxon>Bacteria</taxon>
        <taxon>Candidatus Sumerlaeota</taxon>
        <taxon>Candidatus Sumerlaeia</taxon>
        <taxon>Candidatus Sumerlaeales</taxon>
        <taxon>Candidatus Sumerlaeaceae</taxon>
        <taxon>Candidatus Sumerlaea</taxon>
    </lineage>
</organism>
<feature type="transmembrane region" description="Helical" evidence="7">
    <location>
        <begin position="12"/>
        <end position="31"/>
    </location>
</feature>
<evidence type="ECO:0000256" key="2">
    <source>
        <dbReference type="ARBA" id="ARBA00022692"/>
    </source>
</evidence>
<reference evidence="9 10" key="1">
    <citation type="submission" date="2018-05" db="EMBL/GenBank/DDBJ databases">
        <title>A metagenomic window into the 2 km-deep terrestrial subsurface aquifer revealed taxonomically and functionally diverse microbial community comprising novel uncultured bacterial lineages.</title>
        <authorList>
            <person name="Kadnikov V.V."/>
            <person name="Mardanov A.V."/>
            <person name="Beletsky A.V."/>
            <person name="Banks D."/>
            <person name="Pimenov N.V."/>
            <person name="Frank Y.A."/>
            <person name="Karnachuk O.V."/>
            <person name="Ravin N.V."/>
        </authorList>
    </citation>
    <scope>NUCLEOTIDE SEQUENCE [LARGE SCALE GENOMIC DNA]</scope>
    <source>
        <strain evidence="9">BY</strain>
    </source>
</reference>
<protein>
    <submittedName>
        <fullName evidence="9">Cytochrome c-type biogenesis protein Ccs1/ResB</fullName>
    </submittedName>
</protein>
<dbReference type="InterPro" id="IPR023494">
    <property type="entry name" value="Cyt_c_bgen_Ccs1/CcsB/ResB"/>
</dbReference>
<evidence type="ECO:0000256" key="3">
    <source>
        <dbReference type="ARBA" id="ARBA00022748"/>
    </source>
</evidence>
<dbReference type="PANTHER" id="PTHR31566">
    <property type="entry name" value="CYTOCHROME C BIOGENESIS PROTEIN CCS1, CHLOROPLASTIC"/>
    <property type="match status" value="1"/>
</dbReference>
<proteinExistence type="predicted"/>
<dbReference type="GO" id="GO:0016020">
    <property type="term" value="C:membrane"/>
    <property type="evidence" value="ECO:0007669"/>
    <property type="project" value="UniProtKB-SubCell"/>
</dbReference>
<dbReference type="PROSITE" id="PS51257">
    <property type="entry name" value="PROKAR_LIPOPROTEIN"/>
    <property type="match status" value="1"/>
</dbReference>
<evidence type="ECO:0000259" key="8">
    <source>
        <dbReference type="Pfam" id="PF05140"/>
    </source>
</evidence>